<reference evidence="2" key="2">
    <citation type="submission" date="2019-03" db="EMBL/GenBank/DDBJ databases">
        <authorList>
            <person name="Yan Y.-Q."/>
            <person name="Du Z.-J."/>
        </authorList>
    </citation>
    <scope>NUCLEOTIDE SEQUENCE</scope>
    <source>
        <strain evidence="2">PP-F2FG21</strain>
    </source>
</reference>
<proteinExistence type="predicted"/>
<evidence type="ECO:0000313" key="4">
    <source>
        <dbReference type="Proteomes" id="UP000583101"/>
    </source>
</evidence>
<comment type="caution">
    <text evidence="2">The sequence shown here is derived from an EMBL/GenBank/DDBJ whole genome shotgun (WGS) entry which is preliminary data.</text>
</comment>
<evidence type="ECO:0000313" key="2">
    <source>
        <dbReference type="EMBL" id="TEW65826.1"/>
    </source>
</evidence>
<reference evidence="2 3" key="1">
    <citation type="journal article" date="2016" name="Int. J. Syst. Evol. Microbiol.">
        <title>Proposal of Mucilaginibacter phyllosphaerae sp. nov. isolated from the phyllosphere of Galium album.</title>
        <authorList>
            <person name="Aydogan E.L."/>
            <person name="Busse H.J."/>
            <person name="Moser G."/>
            <person name="Muller C."/>
            <person name="Kampfer P."/>
            <person name="Glaeser S.P."/>
        </authorList>
    </citation>
    <scope>NUCLEOTIDE SEQUENCE [LARGE SCALE GENOMIC DNA]</scope>
    <source>
        <strain evidence="2 3">PP-F2FG21</strain>
    </source>
</reference>
<dbReference type="RefSeq" id="WP_134336692.1">
    <property type="nucleotide sequence ID" value="NZ_BMCZ01000002.1"/>
</dbReference>
<dbReference type="EMBL" id="SNQG01000004">
    <property type="protein sequence ID" value="TEW65826.1"/>
    <property type="molecule type" value="Genomic_DNA"/>
</dbReference>
<gene>
    <name evidence="2" type="ORF">E2R65_11855</name>
    <name evidence="1" type="ORF">GGR35_001990</name>
</gene>
<reference evidence="1 4" key="3">
    <citation type="submission" date="2020-08" db="EMBL/GenBank/DDBJ databases">
        <title>Genomic Encyclopedia of Type Strains, Phase IV (KMG-IV): sequencing the most valuable type-strain genomes for metagenomic binning, comparative biology and taxonomic classification.</title>
        <authorList>
            <person name="Goeker M."/>
        </authorList>
    </citation>
    <scope>NUCLEOTIDE SEQUENCE [LARGE SCALE GENOMIC DNA]</scope>
    <source>
        <strain evidence="1 4">DSM 100995</strain>
    </source>
</reference>
<keyword evidence="4" id="KW-1185">Reference proteome</keyword>
<dbReference type="Proteomes" id="UP000297248">
    <property type="component" value="Unassembled WGS sequence"/>
</dbReference>
<evidence type="ECO:0000313" key="3">
    <source>
        <dbReference type="Proteomes" id="UP000297248"/>
    </source>
</evidence>
<accession>A0A4Y8AD16</accession>
<organism evidence="2 3">
    <name type="scientific">Mucilaginibacter phyllosphaerae</name>
    <dbReference type="NCBI Taxonomy" id="1812349"/>
    <lineage>
        <taxon>Bacteria</taxon>
        <taxon>Pseudomonadati</taxon>
        <taxon>Bacteroidota</taxon>
        <taxon>Sphingobacteriia</taxon>
        <taxon>Sphingobacteriales</taxon>
        <taxon>Sphingobacteriaceae</taxon>
        <taxon>Mucilaginibacter</taxon>
    </lineage>
</organism>
<dbReference type="EMBL" id="JACIEG010000003">
    <property type="protein sequence ID" value="MBB3969387.1"/>
    <property type="molecule type" value="Genomic_DNA"/>
</dbReference>
<sequence length="107" mass="12140">MKKTIDVIIFSIPHSDSLYRYTCAELPLLGENIEIERGRTFFTITETFLLPVEKDDYKAAYILCGTLIGKHLSAANFKNLKYRIHGTADIDIELHSYGNIVFPASLD</sequence>
<dbReference type="Proteomes" id="UP000583101">
    <property type="component" value="Unassembled WGS sequence"/>
</dbReference>
<evidence type="ECO:0000313" key="1">
    <source>
        <dbReference type="EMBL" id="MBB3969387.1"/>
    </source>
</evidence>
<dbReference type="AlphaFoldDB" id="A0A4Y8AD16"/>
<name>A0A4Y8AD16_9SPHI</name>
<protein>
    <submittedName>
        <fullName evidence="2">Uncharacterized protein</fullName>
    </submittedName>
</protein>